<proteinExistence type="inferred from homology"/>
<dbReference type="InterPro" id="IPR000073">
    <property type="entry name" value="AB_hydrolase_1"/>
</dbReference>
<feature type="domain" description="AB hydrolase-1" evidence="4">
    <location>
        <begin position="138"/>
        <end position="328"/>
    </location>
</feature>
<dbReference type="SUPFAM" id="SSF53474">
    <property type="entry name" value="alpha/beta-Hydrolases"/>
    <property type="match status" value="1"/>
</dbReference>
<dbReference type="InterPro" id="IPR029058">
    <property type="entry name" value="AB_hydrolase_fold"/>
</dbReference>
<comment type="similarity">
    <text evidence="1">Belongs to the peptidase S33 family.</text>
</comment>
<name>A0ABR1JBA9_9AGAR</name>
<accession>A0ABR1JBA9</accession>
<dbReference type="Gene3D" id="3.40.50.1820">
    <property type="entry name" value="alpha/beta hydrolase"/>
    <property type="match status" value="1"/>
</dbReference>
<dbReference type="PANTHER" id="PTHR43248">
    <property type="entry name" value="2-SUCCINYL-6-HYDROXY-2,4-CYCLOHEXADIENE-1-CARBOXYLATE SYNTHASE"/>
    <property type="match status" value="1"/>
</dbReference>
<feature type="region of interest" description="Disordered" evidence="3">
    <location>
        <begin position="1"/>
        <end position="20"/>
    </location>
</feature>
<evidence type="ECO:0000256" key="1">
    <source>
        <dbReference type="ARBA" id="ARBA00010088"/>
    </source>
</evidence>
<evidence type="ECO:0008006" key="8">
    <source>
        <dbReference type="Google" id="ProtNLM"/>
    </source>
</evidence>
<dbReference type="InterPro" id="IPR013595">
    <property type="entry name" value="Pept_S33_TAP-like_C"/>
</dbReference>
<evidence type="ECO:0000313" key="7">
    <source>
        <dbReference type="Proteomes" id="UP001498398"/>
    </source>
</evidence>
<evidence type="ECO:0000259" key="4">
    <source>
        <dbReference type="Pfam" id="PF00561"/>
    </source>
</evidence>
<protein>
    <recommendedName>
        <fullName evidence="8">Alpha/beta-hydrolase</fullName>
    </recommendedName>
</protein>
<dbReference type="Pfam" id="PF08386">
    <property type="entry name" value="Abhydrolase_4"/>
    <property type="match status" value="1"/>
</dbReference>
<dbReference type="PANTHER" id="PTHR43248:SF25">
    <property type="entry name" value="AB HYDROLASE-1 DOMAIN-CONTAINING PROTEIN-RELATED"/>
    <property type="match status" value="1"/>
</dbReference>
<evidence type="ECO:0000256" key="3">
    <source>
        <dbReference type="SAM" id="MobiDB-lite"/>
    </source>
</evidence>
<keyword evidence="2" id="KW-0378">Hydrolase</keyword>
<organism evidence="6 7">
    <name type="scientific">Marasmiellus scandens</name>
    <dbReference type="NCBI Taxonomy" id="2682957"/>
    <lineage>
        <taxon>Eukaryota</taxon>
        <taxon>Fungi</taxon>
        <taxon>Dikarya</taxon>
        <taxon>Basidiomycota</taxon>
        <taxon>Agaricomycotina</taxon>
        <taxon>Agaricomycetes</taxon>
        <taxon>Agaricomycetidae</taxon>
        <taxon>Agaricales</taxon>
        <taxon>Marasmiineae</taxon>
        <taxon>Omphalotaceae</taxon>
        <taxon>Marasmiellus</taxon>
    </lineage>
</organism>
<dbReference type="Proteomes" id="UP001498398">
    <property type="component" value="Unassembled WGS sequence"/>
</dbReference>
<feature type="domain" description="Peptidase S33 tripeptidyl aminopeptidase-like C-terminal" evidence="5">
    <location>
        <begin position="491"/>
        <end position="582"/>
    </location>
</feature>
<dbReference type="EMBL" id="JBANRG010000022">
    <property type="protein sequence ID" value="KAK7455855.1"/>
    <property type="molecule type" value="Genomic_DNA"/>
</dbReference>
<comment type="caution">
    <text evidence="6">The sequence shown here is derived from an EMBL/GenBank/DDBJ whole genome shotgun (WGS) entry which is preliminary data.</text>
</comment>
<dbReference type="InterPro" id="IPR051601">
    <property type="entry name" value="Serine_prot/Carboxylest_S33"/>
</dbReference>
<keyword evidence="7" id="KW-1185">Reference proteome</keyword>
<gene>
    <name evidence="6" type="ORF">VKT23_010892</name>
</gene>
<evidence type="ECO:0000256" key="2">
    <source>
        <dbReference type="ARBA" id="ARBA00022801"/>
    </source>
</evidence>
<sequence length="629" mass="68246">MASLKADIPMPAEQGRSSSKHRTTRFGALVVAAFASVLLFRSCTLNPVPKLKSLFGSSTKEIFPSSVHPWSFAASLSAEQLKDLEPGSVIWGPCVPAVSNLDCGIIVVPKDYFDPTVGNAIIALAKWKATKSPKKGSIFLNPGGPGGAGTMMVSTKERGEAMTKLLGDDYDLIGFDPRGIGNTLPATRCFPSPEINTLFFANTVIEQGITVSSIANLSSPILYDQIVEQHRQFISLKQAQAELCRQNMGDELKYMGTATVVRDMDFMTKVLDGEDAKINYFGGSYGSILGAYLVNMLPERIGYAVIDGIADPVNWSNEPSHKWPYNWLYHSEKTYELFLKDCSEAGPKICPLAKSKGESWENIEQRLEEFFDLLALAPLPVFEGERPGFLTSGTARALLQIFLQRPTRWPEAAESFASTFAGNGTALYSMLAQRSSGSYDLSRLAVTCLDSPSDPNSPPTAEELAEQGLKTLKEVSEHFGLSTGISEPDGGCEYWPVTGPERFTGPWDNATLEIPLLIISNTADPITPISSGLLINSLMPNSSTLLIQDGPGHCSSALPSLCTIKTVNAFFAGNVPKNGTWCDVDVSPFPSDDDEDVFRAMTEEDKELINAMLTIDDSMAEARFGSSFL</sequence>
<evidence type="ECO:0000313" key="6">
    <source>
        <dbReference type="EMBL" id="KAK7455855.1"/>
    </source>
</evidence>
<dbReference type="Pfam" id="PF00561">
    <property type="entry name" value="Abhydrolase_1"/>
    <property type="match status" value="1"/>
</dbReference>
<reference evidence="6 7" key="1">
    <citation type="submission" date="2024-01" db="EMBL/GenBank/DDBJ databases">
        <title>A draft genome for the cacao thread blight pathogen Marasmiellus scandens.</title>
        <authorList>
            <person name="Baruah I.K."/>
            <person name="Leung J."/>
            <person name="Bukari Y."/>
            <person name="Amoako-Attah I."/>
            <person name="Meinhardt L.W."/>
            <person name="Bailey B.A."/>
            <person name="Cohen S.P."/>
        </authorList>
    </citation>
    <scope>NUCLEOTIDE SEQUENCE [LARGE SCALE GENOMIC DNA]</scope>
    <source>
        <strain evidence="6 7">GH-19</strain>
    </source>
</reference>
<evidence type="ECO:0000259" key="5">
    <source>
        <dbReference type="Pfam" id="PF08386"/>
    </source>
</evidence>